<evidence type="ECO:0000313" key="2">
    <source>
        <dbReference type="EMBL" id="KAJ6959584.1"/>
    </source>
</evidence>
<dbReference type="EMBL" id="JAQIZT010000017">
    <property type="protein sequence ID" value="KAJ6959584.1"/>
    <property type="molecule type" value="Genomic_DNA"/>
</dbReference>
<accession>A0AAD6LFD3</accession>
<protein>
    <submittedName>
        <fullName evidence="2">Histone H2A.Z-specific chaperone CHZ1</fullName>
    </submittedName>
</protein>
<dbReference type="PANTHER" id="PTHR36899:SF3">
    <property type="entry name" value="F13K23.8 PROTEIN"/>
    <property type="match status" value="1"/>
</dbReference>
<proteinExistence type="predicted"/>
<organism evidence="2 3">
    <name type="scientific">Populus alba x Populus x berolinensis</name>
    <dbReference type="NCBI Taxonomy" id="444605"/>
    <lineage>
        <taxon>Eukaryota</taxon>
        <taxon>Viridiplantae</taxon>
        <taxon>Streptophyta</taxon>
        <taxon>Embryophyta</taxon>
        <taxon>Tracheophyta</taxon>
        <taxon>Spermatophyta</taxon>
        <taxon>Magnoliopsida</taxon>
        <taxon>eudicotyledons</taxon>
        <taxon>Gunneridae</taxon>
        <taxon>Pentapetalae</taxon>
        <taxon>rosids</taxon>
        <taxon>fabids</taxon>
        <taxon>Malpighiales</taxon>
        <taxon>Salicaceae</taxon>
        <taxon>Saliceae</taxon>
        <taxon>Populus</taxon>
    </lineage>
</organism>
<dbReference type="Proteomes" id="UP001164929">
    <property type="component" value="Chromosome 17"/>
</dbReference>
<feature type="region of interest" description="Disordered" evidence="1">
    <location>
        <begin position="1"/>
        <end position="149"/>
    </location>
</feature>
<gene>
    <name evidence="2" type="ORF">NC653_037819</name>
</gene>
<name>A0AAD6LFD3_9ROSI</name>
<keyword evidence="3" id="KW-1185">Reference proteome</keyword>
<feature type="compositionally biased region" description="Polar residues" evidence="1">
    <location>
        <begin position="33"/>
        <end position="70"/>
    </location>
</feature>
<sequence length="284" mass="31220">MAETEIPNEPALPTKRKLDEDPFPENKQENHTNKSQKLESLTNNSPNTQEKTTDRTQTLEASFNNQNDTVQKVVEEEEDGDDEDGDYEDEENGEEVLVDRKGKGILIEEDEDDDSSDDDGDESSELDGGDDSEEAEEDDPLAEVDLDNILPSRTRRKAVHPGVYIANDNHVNDDDDDDDDSDAQVGDVIIEGVCLQNLVKLSSLRKYATKCCPLSTNVVPFASSSGYMRVLVATLCTKDSTCSDDLRTCLCMLRAGARQYLLARPGASCLNEPGVAVSRAHLGC</sequence>
<dbReference type="AlphaFoldDB" id="A0AAD6LFD3"/>
<dbReference type="PANTHER" id="PTHR36899">
    <property type="entry name" value="OS04G0395700 PROTEIN"/>
    <property type="match status" value="1"/>
</dbReference>
<feature type="compositionally biased region" description="Basic and acidic residues" evidence="1">
    <location>
        <begin position="16"/>
        <end position="32"/>
    </location>
</feature>
<feature type="compositionally biased region" description="Acidic residues" evidence="1">
    <location>
        <begin position="107"/>
        <end position="146"/>
    </location>
</feature>
<evidence type="ECO:0000256" key="1">
    <source>
        <dbReference type="SAM" id="MobiDB-lite"/>
    </source>
</evidence>
<reference evidence="2" key="1">
    <citation type="journal article" date="2023" name="Mol. Ecol. Resour.">
        <title>Chromosome-level genome assembly of a triploid poplar Populus alba 'Berolinensis'.</title>
        <authorList>
            <person name="Chen S."/>
            <person name="Yu Y."/>
            <person name="Wang X."/>
            <person name="Wang S."/>
            <person name="Zhang T."/>
            <person name="Zhou Y."/>
            <person name="He R."/>
            <person name="Meng N."/>
            <person name="Wang Y."/>
            <person name="Liu W."/>
            <person name="Liu Z."/>
            <person name="Liu J."/>
            <person name="Guo Q."/>
            <person name="Huang H."/>
            <person name="Sederoff R.R."/>
            <person name="Wang G."/>
            <person name="Qu G."/>
            <person name="Chen S."/>
        </authorList>
    </citation>
    <scope>NUCLEOTIDE SEQUENCE</scope>
    <source>
        <strain evidence="2">SC-2020</strain>
    </source>
</reference>
<evidence type="ECO:0000313" key="3">
    <source>
        <dbReference type="Proteomes" id="UP001164929"/>
    </source>
</evidence>
<comment type="caution">
    <text evidence="2">The sequence shown here is derived from an EMBL/GenBank/DDBJ whole genome shotgun (WGS) entry which is preliminary data.</text>
</comment>
<feature type="compositionally biased region" description="Acidic residues" evidence="1">
    <location>
        <begin position="75"/>
        <end position="96"/>
    </location>
</feature>